<dbReference type="AlphaFoldDB" id="A0A3M2SDS8"/>
<dbReference type="PANTHER" id="PTHR24359">
    <property type="entry name" value="SERINE/THREONINE-PROTEIN KINASE SBK1"/>
    <property type="match status" value="1"/>
</dbReference>
<dbReference type="Pfam" id="PF00069">
    <property type="entry name" value="Pkinase"/>
    <property type="match status" value="1"/>
</dbReference>
<keyword evidence="4" id="KW-1185">Reference proteome</keyword>
<dbReference type="InterPro" id="IPR011009">
    <property type="entry name" value="Kinase-like_dom_sf"/>
</dbReference>
<dbReference type="GO" id="GO:0004674">
    <property type="term" value="F:protein serine/threonine kinase activity"/>
    <property type="evidence" value="ECO:0007669"/>
    <property type="project" value="TreeGrafter"/>
</dbReference>
<dbReference type="OrthoDB" id="4062651at2759"/>
<gene>
    <name evidence="3" type="ORF">CDV36_004697</name>
</gene>
<accession>A0A3M2SDS8</accession>
<organism evidence="3 4">
    <name type="scientific">Fusarium kuroshium</name>
    <dbReference type="NCBI Taxonomy" id="2010991"/>
    <lineage>
        <taxon>Eukaryota</taxon>
        <taxon>Fungi</taxon>
        <taxon>Dikarya</taxon>
        <taxon>Ascomycota</taxon>
        <taxon>Pezizomycotina</taxon>
        <taxon>Sordariomycetes</taxon>
        <taxon>Hypocreomycetidae</taxon>
        <taxon>Hypocreales</taxon>
        <taxon>Nectriaceae</taxon>
        <taxon>Fusarium</taxon>
        <taxon>Fusarium solani species complex</taxon>
    </lineage>
</organism>
<dbReference type="PANTHER" id="PTHR24359:SF37">
    <property type="entry name" value="PROTEIN KINASE DOMAIN-CONTAINING PROTEIN"/>
    <property type="match status" value="1"/>
</dbReference>
<dbReference type="Proteomes" id="UP000277212">
    <property type="component" value="Unassembled WGS sequence"/>
</dbReference>
<name>A0A3M2SDS8_9HYPO</name>
<dbReference type="SMART" id="SM00220">
    <property type="entry name" value="S_TKc"/>
    <property type="match status" value="1"/>
</dbReference>
<protein>
    <recommendedName>
        <fullName evidence="2">Protein kinase domain-containing protein</fullName>
    </recommendedName>
</protein>
<dbReference type="GO" id="GO:0005524">
    <property type="term" value="F:ATP binding"/>
    <property type="evidence" value="ECO:0007669"/>
    <property type="project" value="InterPro"/>
</dbReference>
<dbReference type="EMBL" id="NKUJ01000061">
    <property type="protein sequence ID" value="RMJ15649.1"/>
    <property type="molecule type" value="Genomic_DNA"/>
</dbReference>
<proteinExistence type="predicted"/>
<dbReference type="STRING" id="2010991.A0A3M2SDS8"/>
<feature type="region of interest" description="Disordered" evidence="1">
    <location>
        <begin position="1"/>
        <end position="138"/>
    </location>
</feature>
<dbReference type="SUPFAM" id="SSF56112">
    <property type="entry name" value="Protein kinase-like (PK-like)"/>
    <property type="match status" value="1"/>
</dbReference>
<reference evidence="3 4" key="1">
    <citation type="submission" date="2017-06" db="EMBL/GenBank/DDBJ databases">
        <title>Comparative genomic analysis of Ambrosia Fusariam Clade fungi.</title>
        <authorList>
            <person name="Stajich J.E."/>
            <person name="Carrillo J."/>
            <person name="Kijimoto T."/>
            <person name="Eskalen A."/>
            <person name="O'Donnell K."/>
            <person name="Kasson M."/>
        </authorList>
    </citation>
    <scope>NUCLEOTIDE SEQUENCE [LARGE SCALE GENOMIC DNA]</scope>
    <source>
        <strain evidence="3">UCR3666</strain>
    </source>
</reference>
<evidence type="ECO:0000313" key="4">
    <source>
        <dbReference type="Proteomes" id="UP000277212"/>
    </source>
</evidence>
<evidence type="ECO:0000313" key="3">
    <source>
        <dbReference type="EMBL" id="RMJ15649.1"/>
    </source>
</evidence>
<sequence length="719" mass="81713">MRSSHDNPGPAGDALLEVPAQQHSQSSTDNDGQPVSRRSTASSTSDLEPLTDSDYEYDFPPTGVIIHIEGTPLNNQPEIQESDSELRDISRPPSPNLYDKRTNNDIALASIRGKGLPTLSPDQQPVLPTDHSEVSDLGDGLDDTKLEERLCEWQKDHHPEAALHDLLLAEYRKPQAGSKGFIPRGHIRRVLQERDVRQEIVESLSGPSGPSQVILAKADEYTRLICNPSPHRRSRHGNNSKPESYLKIFAILVLIERVSSIGDFIKEGVDDSALPLRRVEVKSTRVPKFELRPRPQDSSRLACFKRWNQVQLMQFDDWQWTVMAPFFSRAVDGKVMRYRFPDSTILPFSKEKRQPGDPFEEQEFEGGFGKVSKVYIHPEHHNFYDGKSNDSAFAIKKLKSRSLEKYKSEFNMLATFSKTEDPHLVPLRAAYRLRNACYFIFDWADTDLSRYWTFTEPRPPFNKDTVIWVAKQCYGLANGLQTIHRYGSIEQSTYQSSATDAYETVPGRKLYGRHGDIKPQNILLFKDPEDPDGRGILRICDFGQAELHSAHSRSNRPNTDVAISLFYRPPECDIKGGTISRSYDIWTIGCLYLEFVAWMLGGWSLVTIFARQRAGPDIPWAPQLREHLFFDRLDEGRSAQVKPCVGDFIKWLRSHAKCTDFIHEFLDVIENELLVVETPGADGLKRLSCGPLATKLHKFHQKCLRVPGYADEPNPTRPA</sequence>
<dbReference type="Gene3D" id="1.10.510.10">
    <property type="entry name" value="Transferase(Phosphotransferase) domain 1"/>
    <property type="match status" value="1"/>
</dbReference>
<dbReference type="InterPro" id="IPR000719">
    <property type="entry name" value="Prot_kinase_dom"/>
</dbReference>
<evidence type="ECO:0000259" key="2">
    <source>
        <dbReference type="PROSITE" id="PS50011"/>
    </source>
</evidence>
<evidence type="ECO:0000256" key="1">
    <source>
        <dbReference type="SAM" id="MobiDB-lite"/>
    </source>
</evidence>
<feature type="compositionally biased region" description="Polar residues" evidence="1">
    <location>
        <begin position="21"/>
        <end position="46"/>
    </location>
</feature>
<feature type="domain" description="Protein kinase" evidence="2">
    <location>
        <begin position="357"/>
        <end position="700"/>
    </location>
</feature>
<dbReference type="CDD" id="cd00180">
    <property type="entry name" value="PKc"/>
    <property type="match status" value="1"/>
</dbReference>
<comment type="caution">
    <text evidence="3">The sequence shown here is derived from an EMBL/GenBank/DDBJ whole genome shotgun (WGS) entry which is preliminary data.</text>
</comment>
<dbReference type="PROSITE" id="PS50011">
    <property type="entry name" value="PROTEIN_KINASE_DOM"/>
    <property type="match status" value="1"/>
</dbReference>